<sequence>MTRPGIEPGSHWWEAGRLTAVQFAAGVRNTSDNFASEFLDTLLCGYVVGPGKREILEKTRRPTASSGTIPTCESPVTRPGIEPGSPWWEASVLIAHPPWPPICIFEPQLFVHWSLPQRVASVTSDQAALNTVLATLQANFASSMTCRIVSAYWSLSCVFIGCCPAPGSYGIRKRFPSKPVIGSEACRAGLINCDPIAKATSLYMCLASILSRNENREIFLSLAIALHKDKPQELKTPVQTTKHRNLNTGFHLRQHSRTSCTPKLLRSSPIPVIG</sequence>
<dbReference type="Proteomes" id="UP001159363">
    <property type="component" value="Chromosome 14"/>
</dbReference>
<keyword evidence="2" id="KW-1185">Reference proteome</keyword>
<evidence type="ECO:0000313" key="2">
    <source>
        <dbReference type="Proteomes" id="UP001159363"/>
    </source>
</evidence>
<organism evidence="1 2">
    <name type="scientific">Dryococelus australis</name>
    <dbReference type="NCBI Taxonomy" id="614101"/>
    <lineage>
        <taxon>Eukaryota</taxon>
        <taxon>Metazoa</taxon>
        <taxon>Ecdysozoa</taxon>
        <taxon>Arthropoda</taxon>
        <taxon>Hexapoda</taxon>
        <taxon>Insecta</taxon>
        <taxon>Pterygota</taxon>
        <taxon>Neoptera</taxon>
        <taxon>Polyneoptera</taxon>
        <taxon>Phasmatodea</taxon>
        <taxon>Verophasmatodea</taxon>
        <taxon>Anareolatae</taxon>
        <taxon>Phasmatidae</taxon>
        <taxon>Eurycanthinae</taxon>
        <taxon>Dryococelus</taxon>
    </lineage>
</organism>
<comment type="caution">
    <text evidence="1">The sequence shown here is derived from an EMBL/GenBank/DDBJ whole genome shotgun (WGS) entry which is preliminary data.</text>
</comment>
<gene>
    <name evidence="1" type="ORF">PR048_031191</name>
</gene>
<reference evidence="1 2" key="1">
    <citation type="submission" date="2023-02" db="EMBL/GenBank/DDBJ databases">
        <title>LHISI_Scaffold_Assembly.</title>
        <authorList>
            <person name="Stuart O.P."/>
            <person name="Cleave R."/>
            <person name="Magrath M.J.L."/>
            <person name="Mikheyev A.S."/>
        </authorList>
    </citation>
    <scope>NUCLEOTIDE SEQUENCE [LARGE SCALE GENOMIC DNA]</scope>
    <source>
        <strain evidence="1">Daus_M_001</strain>
        <tissue evidence="1">Leg muscle</tissue>
    </source>
</reference>
<evidence type="ECO:0000313" key="1">
    <source>
        <dbReference type="EMBL" id="KAJ8867390.1"/>
    </source>
</evidence>
<name>A0ABQ9G4J9_9NEOP</name>
<proteinExistence type="predicted"/>
<protein>
    <submittedName>
        <fullName evidence="1">Uncharacterized protein</fullName>
    </submittedName>
</protein>
<accession>A0ABQ9G4J9</accession>
<dbReference type="EMBL" id="JARBHB010000015">
    <property type="protein sequence ID" value="KAJ8867390.1"/>
    <property type="molecule type" value="Genomic_DNA"/>
</dbReference>